<name>A0A2H5RHE6_RHIID</name>
<reference evidence="1 2" key="2">
    <citation type="journal article" date="2018" name="New Phytol.">
        <title>High intraspecific genome diversity in the model arbuscular mycorrhizal symbiont Rhizophagus irregularis.</title>
        <authorList>
            <person name="Chen E.C.H."/>
            <person name="Morin E."/>
            <person name="Beaudet D."/>
            <person name="Noel J."/>
            <person name="Yildirir G."/>
            <person name="Ndikumana S."/>
            <person name="Charron P."/>
            <person name="St-Onge C."/>
            <person name="Giorgi J."/>
            <person name="Kruger M."/>
            <person name="Marton T."/>
            <person name="Ropars J."/>
            <person name="Grigoriev I.V."/>
            <person name="Hainaut M."/>
            <person name="Henrissat B."/>
            <person name="Roux C."/>
            <person name="Martin F."/>
            <person name="Corradi N."/>
        </authorList>
    </citation>
    <scope>NUCLEOTIDE SEQUENCE [LARGE SCALE GENOMIC DNA]</scope>
    <source>
        <strain evidence="1 2">DAOM 197198</strain>
    </source>
</reference>
<protein>
    <recommendedName>
        <fullName evidence="3">Ion transport domain-containing protein</fullName>
    </recommendedName>
</protein>
<dbReference type="VEuPathDB" id="FungiDB:RhiirFUN_002809"/>
<reference evidence="1 2" key="1">
    <citation type="journal article" date="2013" name="Proc. Natl. Acad. Sci. U.S.A.">
        <title>Genome of an arbuscular mycorrhizal fungus provides insight into the oldest plant symbiosis.</title>
        <authorList>
            <person name="Tisserant E."/>
            <person name="Malbreil M."/>
            <person name="Kuo A."/>
            <person name="Kohler A."/>
            <person name="Symeonidi A."/>
            <person name="Balestrini R."/>
            <person name="Charron P."/>
            <person name="Duensing N."/>
            <person name="Frei Dit Frey N."/>
            <person name="Gianinazzi-Pearson V."/>
            <person name="Gilbert L.B."/>
            <person name="Handa Y."/>
            <person name="Herr J.R."/>
            <person name="Hijri M."/>
            <person name="Koul R."/>
            <person name="Kawaguchi M."/>
            <person name="Krajinski F."/>
            <person name="Lammers P.J."/>
            <person name="Masclaux F.G."/>
            <person name="Murat C."/>
            <person name="Morin E."/>
            <person name="Ndikumana S."/>
            <person name="Pagni M."/>
            <person name="Petitpierre D."/>
            <person name="Requena N."/>
            <person name="Rosikiewicz P."/>
            <person name="Riley R."/>
            <person name="Saito K."/>
            <person name="San Clemente H."/>
            <person name="Shapiro H."/>
            <person name="van Tuinen D."/>
            <person name="Becard G."/>
            <person name="Bonfante P."/>
            <person name="Paszkowski U."/>
            <person name="Shachar-Hill Y.Y."/>
            <person name="Tuskan G.A."/>
            <person name="Young P.W."/>
            <person name="Sanders I.R."/>
            <person name="Henrissat B."/>
            <person name="Rensing S.A."/>
            <person name="Grigoriev I.V."/>
            <person name="Corradi N."/>
            <person name="Roux C."/>
            <person name="Martin F."/>
        </authorList>
    </citation>
    <scope>NUCLEOTIDE SEQUENCE [LARGE SCALE GENOMIC DNA]</scope>
    <source>
        <strain evidence="1 2">DAOM 197198</strain>
    </source>
</reference>
<organism evidence="1 2">
    <name type="scientific">Rhizophagus irregularis (strain DAOM 181602 / DAOM 197198 / MUCL 43194)</name>
    <name type="common">Arbuscular mycorrhizal fungus</name>
    <name type="synonym">Glomus intraradices</name>
    <dbReference type="NCBI Taxonomy" id="747089"/>
    <lineage>
        <taxon>Eukaryota</taxon>
        <taxon>Fungi</taxon>
        <taxon>Fungi incertae sedis</taxon>
        <taxon>Mucoromycota</taxon>
        <taxon>Glomeromycotina</taxon>
        <taxon>Glomeromycetes</taxon>
        <taxon>Glomerales</taxon>
        <taxon>Glomeraceae</taxon>
        <taxon>Rhizophagus</taxon>
    </lineage>
</organism>
<dbReference type="SUPFAM" id="SSF101908">
    <property type="entry name" value="Putative isomerase YbhE"/>
    <property type="match status" value="1"/>
</dbReference>
<sequence>MSQMNEITLEIDEKIDDKIEPIIKIEVSRNEVYLVIYSHEDLSIVCWNILFKDPFIENTVKLSEEANFDLHYMCVSNNGELVYISKNGTLKIYDMKCDQKIKLNWNNRKSYDYCTFNSERVLILYNDEHKRFLFYSTQTKNNIWYCVGTFQISTYFEDFRLISISCNNECYLFSNKSIYKWDLNTFMSTKILVIDENIGENIRENIRIIDNEKFICTRIKDKIIIYSVELKIPVASLNLNNDIQPSMLDKYPTLCSLLFSDSMIMKDYWKKYLCQLKKQNDLLPKEFFPSVIRATSEHIFVFIDGNIWKIDLKKTMTNEEYDNDVKINEEMSKMYDHLHILFLNSYMDTVRELFQEAITNYNSKYELKASQNSIEWRITCNDYKIKLQVFKNNVSICTRDVKFVELTVVSSLLGFKLINDDDIIILTSIGPLIFHFNENDKSISLSYYYYYIILNSISKDNTKLLQIFSKPTLPLPNHESFKYNVEWVLDVKNNKSSLLKYGVGLLKFAIKEHKLELIEEIYKKCINYFEKDFNNIMFLSIINSNLPLLDKHYPEYILRYSLETEIIVDSPSYNIVNSLHLSSFQFPQKDYQFKAFFEQFIYLKSFRRTFYRIIRFINFDFNTVITKKTPSFIFASPYINFVNYPKDYNRFLELFWPQPSPFIETIDSDIYKTWSGEALLNFKWKKYGIVYHIFIWSGYLILLICFNVAAGISQQEYVDIQKILFIISTLFEFIYLSFEVRQFIYNPIKWILDIGKIYDERIVNDDPNNPWNLTPNYQVFENNTSINPNLFILQKPDENTNMFTTFATSFFATCLLLTGDTSSFSNWSYEENPTLMILVVLFAFFMAIYILNVFITLFSEATVDHEDSFLITRAEYLAKIELFYLLPHQRRWNDWFPEVVYYCANIDETRKKVKKMIDKGEWNINKIPESKKKLMEKLNIPLEYEISLQDILEEIREMKNSSQNMLTEMQEIKKRLP</sequence>
<accession>A0A2H5RHE6</accession>
<dbReference type="VEuPathDB" id="FungiDB:RhiirFUN_022702"/>
<evidence type="ECO:0000313" key="2">
    <source>
        <dbReference type="Proteomes" id="UP000018888"/>
    </source>
</evidence>
<proteinExistence type="predicted"/>
<evidence type="ECO:0008006" key="3">
    <source>
        <dbReference type="Google" id="ProtNLM"/>
    </source>
</evidence>
<gene>
    <name evidence="1" type="ORF">GLOIN_2v1881126</name>
</gene>
<dbReference type="AlphaFoldDB" id="A0A2H5RHE6"/>
<evidence type="ECO:0000313" key="1">
    <source>
        <dbReference type="EMBL" id="POG64757.1"/>
    </source>
</evidence>
<keyword evidence="2" id="KW-1185">Reference proteome</keyword>
<dbReference type="Proteomes" id="UP000018888">
    <property type="component" value="Unassembled WGS sequence"/>
</dbReference>
<dbReference type="STRING" id="747089.A0A2H5RHE6"/>
<dbReference type="EMBL" id="AUPC02000232">
    <property type="protein sequence ID" value="POG64757.1"/>
    <property type="molecule type" value="Genomic_DNA"/>
</dbReference>
<comment type="caution">
    <text evidence="1">The sequence shown here is derived from an EMBL/GenBank/DDBJ whole genome shotgun (WGS) entry which is preliminary data.</text>
</comment>